<dbReference type="Proteomes" id="UP000177564">
    <property type="component" value="Unassembled WGS sequence"/>
</dbReference>
<gene>
    <name evidence="1" type="ORF">A3D68_02365</name>
</gene>
<organism evidence="1 2">
    <name type="scientific">Candidatus Adlerbacteria bacterium RIFCSPHIGHO2_02_FULL_52_17</name>
    <dbReference type="NCBI Taxonomy" id="1797240"/>
    <lineage>
        <taxon>Bacteria</taxon>
        <taxon>Candidatus Adleribacteriota</taxon>
    </lineage>
</organism>
<comment type="caution">
    <text evidence="1">The sequence shown here is derived from an EMBL/GenBank/DDBJ whole genome shotgun (WGS) entry which is preliminary data.</text>
</comment>
<proteinExistence type="predicted"/>
<reference evidence="1 2" key="1">
    <citation type="journal article" date="2016" name="Nat. Commun.">
        <title>Thousands of microbial genomes shed light on interconnected biogeochemical processes in an aquifer system.</title>
        <authorList>
            <person name="Anantharaman K."/>
            <person name="Brown C.T."/>
            <person name="Hug L.A."/>
            <person name="Sharon I."/>
            <person name="Castelle C.J."/>
            <person name="Probst A.J."/>
            <person name="Thomas B.C."/>
            <person name="Singh A."/>
            <person name="Wilkins M.J."/>
            <person name="Karaoz U."/>
            <person name="Brodie E.L."/>
            <person name="Williams K.H."/>
            <person name="Hubbard S.S."/>
            <person name="Banfield J.F."/>
        </authorList>
    </citation>
    <scope>NUCLEOTIDE SEQUENCE [LARGE SCALE GENOMIC DNA]</scope>
</reference>
<sequence>MLSEESPADRRACGALITHFAGRNAAARKCIIASREMLMAPKPYMRARELVAQLQVPKTPVNLFITGVAIIGHTLARERRKGQDSTPWPAEALKCAREVSMWLEFGSVYATHTHSKLGLSEARLVRIEEQLIALINWCESK</sequence>
<protein>
    <submittedName>
        <fullName evidence="1">Uncharacterized protein</fullName>
    </submittedName>
</protein>
<dbReference type="EMBL" id="MEWU01000001">
    <property type="protein sequence ID" value="OGC84143.1"/>
    <property type="molecule type" value="Genomic_DNA"/>
</dbReference>
<accession>A0A1F4XSX7</accession>
<dbReference type="AlphaFoldDB" id="A0A1F4XSX7"/>
<evidence type="ECO:0000313" key="1">
    <source>
        <dbReference type="EMBL" id="OGC84143.1"/>
    </source>
</evidence>
<name>A0A1F4XSX7_9BACT</name>
<evidence type="ECO:0000313" key="2">
    <source>
        <dbReference type="Proteomes" id="UP000177564"/>
    </source>
</evidence>